<reference evidence="1" key="1">
    <citation type="journal article" date="2022" name="Nat. Microbiol.">
        <title>Unique mobile elements and scalable gene flow at the prokaryote-eukaryote boundary revealed by circularized Asgard archaea genomes.</title>
        <authorList>
            <person name="Wu F."/>
            <person name="Speth D.R."/>
            <person name="Philosof A."/>
            <person name="Cremiere A."/>
            <person name="Narayanan A."/>
            <person name="Barco R.A."/>
            <person name="Connon S.A."/>
            <person name="Amend J.P."/>
            <person name="Antoshechkin I.A."/>
            <person name="Orphan V.J."/>
        </authorList>
    </citation>
    <scope>NUCLEOTIDE SEQUENCE</scope>
    <source>
        <strain evidence="1">PR6</strain>
    </source>
</reference>
<evidence type="ECO:0000313" key="1">
    <source>
        <dbReference type="EMBL" id="UJG42221.1"/>
    </source>
</evidence>
<sequence length="58" mass="6828">MRFYGDCAYWTENIVGLLRQHSFFLLFPQKSNARYPSPPLLGPIVQVHRLYPGLYRLS</sequence>
<organism evidence="1">
    <name type="scientific">Candidatus Heimdallarchaeum endolithica</name>
    <dbReference type="NCBI Taxonomy" id="2876572"/>
    <lineage>
        <taxon>Archaea</taxon>
        <taxon>Promethearchaeati</taxon>
        <taxon>Candidatus Heimdallarchaeota</taxon>
        <taxon>Candidatus Heimdallarchaeia (ex Rinke et al. 2021) (nom. nud.)</taxon>
        <taxon>Candidatus Heimdallarchaeales</taxon>
        <taxon>Candidatus Heimdallarchaeaceae</taxon>
        <taxon>Candidatus Heimdallarchaeum</taxon>
    </lineage>
</organism>
<gene>
    <name evidence="1" type="ORF">K9W46_07345</name>
</gene>
<protein>
    <submittedName>
        <fullName evidence="1">Uncharacterized protein</fullName>
    </submittedName>
</protein>
<proteinExistence type="predicted"/>
<name>A0A9Y1FMM4_9ARCH</name>
<dbReference type="Proteomes" id="UP001200513">
    <property type="component" value="Chromosome"/>
</dbReference>
<dbReference type="EMBL" id="CP084167">
    <property type="protein sequence ID" value="UJG42221.1"/>
    <property type="molecule type" value="Genomic_DNA"/>
</dbReference>
<dbReference type="AlphaFoldDB" id="A0A9Y1FMM4"/>
<accession>A0A9Y1FMM4</accession>